<organism evidence="1">
    <name type="scientific">Aphanomyces astaci</name>
    <name type="common">Crayfish plague agent</name>
    <dbReference type="NCBI Taxonomy" id="112090"/>
    <lineage>
        <taxon>Eukaryota</taxon>
        <taxon>Sar</taxon>
        <taxon>Stramenopiles</taxon>
        <taxon>Oomycota</taxon>
        <taxon>Saprolegniomycetes</taxon>
        <taxon>Saprolegniales</taxon>
        <taxon>Verrucalvaceae</taxon>
        <taxon>Aphanomyces</taxon>
    </lineage>
</organism>
<sequence length="113" mass="11616">MRLGLQVPGHVLVEESILTLDGTPFSLHPLCHGGFPSLLRVDVGTTVPTIAVVAVSCNLARAELPHETCNLGSHLLSPSDTTGAFGGGGDGGQHLHQVDGVGGLSFVAYFYPG</sequence>
<dbReference type="GeneID" id="20811279"/>
<evidence type="ECO:0000313" key="1">
    <source>
        <dbReference type="EMBL" id="ETV76841.1"/>
    </source>
</evidence>
<dbReference type="AlphaFoldDB" id="W4GC23"/>
<accession>W4GC23</accession>
<gene>
    <name evidence="1" type="ORF">H257_09283</name>
</gene>
<dbReference type="EMBL" id="KI913135">
    <property type="protein sequence ID" value="ETV76841.1"/>
    <property type="molecule type" value="Genomic_DNA"/>
</dbReference>
<protein>
    <submittedName>
        <fullName evidence="1">Uncharacterized protein</fullName>
    </submittedName>
</protein>
<dbReference type="RefSeq" id="XP_009833753.1">
    <property type="nucleotide sequence ID" value="XM_009835451.1"/>
</dbReference>
<name>W4GC23_APHAT</name>
<proteinExistence type="predicted"/>
<reference evidence="1" key="1">
    <citation type="submission" date="2013-12" db="EMBL/GenBank/DDBJ databases">
        <title>The Genome Sequence of Aphanomyces astaci APO3.</title>
        <authorList>
            <consortium name="The Broad Institute Genomics Platform"/>
            <person name="Russ C."/>
            <person name="Tyler B."/>
            <person name="van West P."/>
            <person name="Dieguez-Uribeondo J."/>
            <person name="Young S.K."/>
            <person name="Zeng Q."/>
            <person name="Gargeya S."/>
            <person name="Fitzgerald M."/>
            <person name="Abouelleil A."/>
            <person name="Alvarado L."/>
            <person name="Chapman S.B."/>
            <person name="Gainer-Dewar J."/>
            <person name="Goldberg J."/>
            <person name="Griggs A."/>
            <person name="Gujja S."/>
            <person name="Hansen M."/>
            <person name="Howarth C."/>
            <person name="Imamovic A."/>
            <person name="Ireland A."/>
            <person name="Larimer J."/>
            <person name="McCowan C."/>
            <person name="Murphy C."/>
            <person name="Pearson M."/>
            <person name="Poon T.W."/>
            <person name="Priest M."/>
            <person name="Roberts A."/>
            <person name="Saif S."/>
            <person name="Shea T."/>
            <person name="Sykes S."/>
            <person name="Wortman J."/>
            <person name="Nusbaum C."/>
            <person name="Birren B."/>
        </authorList>
    </citation>
    <scope>NUCLEOTIDE SEQUENCE [LARGE SCALE GENOMIC DNA]</scope>
    <source>
        <strain evidence="1">APO3</strain>
    </source>
</reference>
<dbReference type="VEuPathDB" id="FungiDB:H257_09283"/>